<keyword evidence="2" id="KW-1185">Reference proteome</keyword>
<sequence>MRAVLSLDDMIGPLGPEPPSERLWCPSEGECPPAPPQRLLLLLLLLLLPVTALQRGGFTALPSAAGRLRRGAGGARGLGSSSRVSAVASWFCEAGRRTAGTPGSPGDLALLQALIPRVLLRDAVTVTNKGPEQWTLKAPVQRASAGLRESTMGDAVGQILVQTESLSLLGAS</sequence>
<dbReference type="EMBL" id="SRLO01004188">
    <property type="protein sequence ID" value="TNN30722.1"/>
    <property type="molecule type" value="Genomic_DNA"/>
</dbReference>
<organism evidence="1 2">
    <name type="scientific">Liparis tanakae</name>
    <name type="common">Tanaka's snailfish</name>
    <dbReference type="NCBI Taxonomy" id="230148"/>
    <lineage>
        <taxon>Eukaryota</taxon>
        <taxon>Metazoa</taxon>
        <taxon>Chordata</taxon>
        <taxon>Craniata</taxon>
        <taxon>Vertebrata</taxon>
        <taxon>Euteleostomi</taxon>
        <taxon>Actinopterygii</taxon>
        <taxon>Neopterygii</taxon>
        <taxon>Teleostei</taxon>
        <taxon>Neoteleostei</taxon>
        <taxon>Acanthomorphata</taxon>
        <taxon>Eupercaria</taxon>
        <taxon>Perciformes</taxon>
        <taxon>Cottioidei</taxon>
        <taxon>Cottales</taxon>
        <taxon>Liparidae</taxon>
        <taxon>Liparis</taxon>
    </lineage>
</organism>
<evidence type="ECO:0000313" key="1">
    <source>
        <dbReference type="EMBL" id="TNN30722.1"/>
    </source>
</evidence>
<dbReference type="Proteomes" id="UP000314294">
    <property type="component" value="Unassembled WGS sequence"/>
</dbReference>
<proteinExistence type="predicted"/>
<reference evidence="1 2" key="1">
    <citation type="submission" date="2019-03" db="EMBL/GenBank/DDBJ databases">
        <title>First draft genome of Liparis tanakae, snailfish: a comprehensive survey of snailfish specific genes.</title>
        <authorList>
            <person name="Kim W."/>
            <person name="Song I."/>
            <person name="Jeong J.-H."/>
            <person name="Kim D."/>
            <person name="Kim S."/>
            <person name="Ryu S."/>
            <person name="Song J.Y."/>
            <person name="Lee S.K."/>
        </authorList>
    </citation>
    <scope>NUCLEOTIDE SEQUENCE [LARGE SCALE GENOMIC DNA]</scope>
    <source>
        <tissue evidence="1">Muscle</tissue>
    </source>
</reference>
<gene>
    <name evidence="1" type="ORF">EYF80_059126</name>
</gene>
<protein>
    <submittedName>
        <fullName evidence="1">Uncharacterized protein</fullName>
    </submittedName>
</protein>
<comment type="caution">
    <text evidence="1">The sequence shown here is derived from an EMBL/GenBank/DDBJ whole genome shotgun (WGS) entry which is preliminary data.</text>
</comment>
<accession>A0A4Z2ER09</accession>
<dbReference type="AlphaFoldDB" id="A0A4Z2ER09"/>
<name>A0A4Z2ER09_9TELE</name>
<evidence type="ECO:0000313" key="2">
    <source>
        <dbReference type="Proteomes" id="UP000314294"/>
    </source>
</evidence>